<evidence type="ECO:0000259" key="7">
    <source>
        <dbReference type="Pfam" id="PF13193"/>
    </source>
</evidence>
<dbReference type="AlphaFoldDB" id="A0A4U5J990"/>
<feature type="compositionally biased region" description="Basic and acidic residues" evidence="5">
    <location>
        <begin position="502"/>
        <end position="511"/>
    </location>
</feature>
<keyword evidence="9" id="KW-1185">Reference proteome</keyword>
<accession>A0A4U5J990</accession>
<dbReference type="OrthoDB" id="193284at2157"/>
<evidence type="ECO:0000256" key="1">
    <source>
        <dbReference type="ARBA" id="ARBA00006432"/>
    </source>
</evidence>
<organism evidence="8 9">
    <name type="scientific">Natronomonas salsuginis</name>
    <dbReference type="NCBI Taxonomy" id="2217661"/>
    <lineage>
        <taxon>Archaea</taxon>
        <taxon>Methanobacteriati</taxon>
        <taxon>Methanobacteriota</taxon>
        <taxon>Stenosarchaea group</taxon>
        <taxon>Halobacteria</taxon>
        <taxon>Halobacteriales</taxon>
        <taxon>Natronomonadaceae</taxon>
        <taxon>Natronomonas</taxon>
    </lineage>
</organism>
<evidence type="ECO:0000259" key="6">
    <source>
        <dbReference type="Pfam" id="PF00501"/>
    </source>
</evidence>
<sequence length="511" mass="56339">MLPKRYDSYDEAYENFSWDETWDIVEGDKESLNIGVECLDRHDGVCAHVLNTKEDTLSEYQFAEITEAANQFANLLDKKGVEKGERVVVNLDMSFEFLVSFFGTIKQGAVAVPCPEVFGPDAMAYRVQDSEPTIAIAPEDVDSDQFDETVEVITTQELSTQLEGLSQTYTSQTDAEDTAVVNYTSGTTGTPTPHAYRQKSLIYYAGMKDLMLDFSSEDKAFTTSSTGWGAGLWGGLLAPLVFGIPAGFLSGPFDAKKALEFIDDNDVNLLISVVPTALRKMVDAAEEMDQPPQIEKANYTGEPMPAELSRKVEELFGALPRSSYGASEMTGKVVLADQAFPDFESRHGSLGKPLPGNDVLIVDDDGNELPNGEVGRIAVRESDGLKLSEDAGLTDEDGYFWSKGRADDVILSSGYTIGPKEVEESLEKHPKVAVSGVIGVPDEELGNRVKAYIETDEAGTEELKDELKNFVREELGKHEYPREIEFIDKVPQTNNQKTQRIKLRELHESES</sequence>
<protein>
    <recommendedName>
        <fullName evidence="10">AMP-dependent synthetase</fullName>
    </recommendedName>
</protein>
<feature type="domain" description="AMP-dependent synthetase/ligase" evidence="6">
    <location>
        <begin position="59"/>
        <end position="381"/>
    </location>
</feature>
<feature type="domain" description="AMP-binding enzyme C-terminal" evidence="7">
    <location>
        <begin position="421"/>
        <end position="497"/>
    </location>
</feature>
<dbReference type="RefSeq" id="WP_137277090.1">
    <property type="nucleotide sequence ID" value="NZ_QKNX01000005.1"/>
</dbReference>
<dbReference type="InterPro" id="IPR051087">
    <property type="entry name" value="Mitochondrial_ACSM"/>
</dbReference>
<comment type="similarity">
    <text evidence="1">Belongs to the ATP-dependent AMP-binding enzyme family.</text>
</comment>
<evidence type="ECO:0000256" key="3">
    <source>
        <dbReference type="ARBA" id="ARBA00022741"/>
    </source>
</evidence>
<dbReference type="GO" id="GO:0016405">
    <property type="term" value="F:CoA-ligase activity"/>
    <property type="evidence" value="ECO:0007669"/>
    <property type="project" value="UniProtKB-ARBA"/>
</dbReference>
<name>A0A4U5J990_9EURY</name>
<evidence type="ECO:0000256" key="4">
    <source>
        <dbReference type="ARBA" id="ARBA00022840"/>
    </source>
</evidence>
<dbReference type="Pfam" id="PF13193">
    <property type="entry name" value="AMP-binding_C"/>
    <property type="match status" value="1"/>
</dbReference>
<dbReference type="Gene3D" id="3.40.50.12780">
    <property type="entry name" value="N-terminal domain of ligase-like"/>
    <property type="match status" value="1"/>
</dbReference>
<dbReference type="GO" id="GO:0004321">
    <property type="term" value="F:fatty-acyl-CoA synthase activity"/>
    <property type="evidence" value="ECO:0007669"/>
    <property type="project" value="TreeGrafter"/>
</dbReference>
<dbReference type="GO" id="GO:0005524">
    <property type="term" value="F:ATP binding"/>
    <property type="evidence" value="ECO:0007669"/>
    <property type="project" value="UniProtKB-KW"/>
</dbReference>
<evidence type="ECO:0000313" key="8">
    <source>
        <dbReference type="EMBL" id="TKR25055.1"/>
    </source>
</evidence>
<dbReference type="PANTHER" id="PTHR43605:SF10">
    <property type="entry name" value="ACYL-COA SYNTHETASE MEDIUM CHAIN FAMILY MEMBER 3"/>
    <property type="match status" value="1"/>
</dbReference>
<gene>
    <name evidence="8" type="ORF">DM868_11855</name>
</gene>
<dbReference type="InterPro" id="IPR042099">
    <property type="entry name" value="ANL_N_sf"/>
</dbReference>
<evidence type="ECO:0000313" key="9">
    <source>
        <dbReference type="Proteomes" id="UP000308037"/>
    </source>
</evidence>
<dbReference type="GO" id="GO:0006637">
    <property type="term" value="P:acyl-CoA metabolic process"/>
    <property type="evidence" value="ECO:0007669"/>
    <property type="project" value="TreeGrafter"/>
</dbReference>
<dbReference type="Gene3D" id="3.30.300.30">
    <property type="match status" value="1"/>
</dbReference>
<dbReference type="GO" id="GO:0006633">
    <property type="term" value="P:fatty acid biosynthetic process"/>
    <property type="evidence" value="ECO:0007669"/>
    <property type="project" value="TreeGrafter"/>
</dbReference>
<feature type="region of interest" description="Disordered" evidence="5">
    <location>
        <begin position="486"/>
        <end position="511"/>
    </location>
</feature>
<dbReference type="InterPro" id="IPR025110">
    <property type="entry name" value="AMP-bd_C"/>
</dbReference>
<comment type="caution">
    <text evidence="8">The sequence shown here is derived from an EMBL/GenBank/DDBJ whole genome shotgun (WGS) entry which is preliminary data.</text>
</comment>
<keyword evidence="4" id="KW-0067">ATP-binding</keyword>
<evidence type="ECO:0008006" key="10">
    <source>
        <dbReference type="Google" id="ProtNLM"/>
    </source>
</evidence>
<evidence type="ECO:0000256" key="5">
    <source>
        <dbReference type="SAM" id="MobiDB-lite"/>
    </source>
</evidence>
<proteinExistence type="inferred from homology"/>
<dbReference type="PANTHER" id="PTHR43605">
    <property type="entry name" value="ACYL-COENZYME A SYNTHETASE"/>
    <property type="match status" value="1"/>
</dbReference>
<dbReference type="InterPro" id="IPR045851">
    <property type="entry name" value="AMP-bd_C_sf"/>
</dbReference>
<dbReference type="Proteomes" id="UP000308037">
    <property type="component" value="Unassembled WGS sequence"/>
</dbReference>
<dbReference type="SUPFAM" id="SSF56801">
    <property type="entry name" value="Acetyl-CoA synthetase-like"/>
    <property type="match status" value="1"/>
</dbReference>
<keyword evidence="2" id="KW-0436">Ligase</keyword>
<dbReference type="EMBL" id="QKNX01000005">
    <property type="protein sequence ID" value="TKR25055.1"/>
    <property type="molecule type" value="Genomic_DNA"/>
</dbReference>
<keyword evidence="3" id="KW-0547">Nucleotide-binding</keyword>
<reference evidence="8 9" key="1">
    <citation type="submission" date="2019-04" db="EMBL/GenBank/DDBJ databases">
        <title>Natronomonas sp. F20-122 a newhaloarchaeon isolated from a saline saltern of Isla Bacuta, Huelva, Spain.</title>
        <authorList>
            <person name="Duran-Viseras A."/>
            <person name="Sanchez-Porro C."/>
            <person name="Ventosa A."/>
        </authorList>
    </citation>
    <scope>NUCLEOTIDE SEQUENCE [LARGE SCALE GENOMIC DNA]</scope>
    <source>
        <strain evidence="8 9">F20-122</strain>
    </source>
</reference>
<dbReference type="Pfam" id="PF00501">
    <property type="entry name" value="AMP-binding"/>
    <property type="match status" value="1"/>
</dbReference>
<dbReference type="GO" id="GO:0015645">
    <property type="term" value="F:fatty acid ligase activity"/>
    <property type="evidence" value="ECO:0007669"/>
    <property type="project" value="TreeGrafter"/>
</dbReference>
<dbReference type="InterPro" id="IPR000873">
    <property type="entry name" value="AMP-dep_synth/lig_dom"/>
</dbReference>
<evidence type="ECO:0000256" key="2">
    <source>
        <dbReference type="ARBA" id="ARBA00022598"/>
    </source>
</evidence>